<keyword evidence="1" id="KW-0808">Transferase</keyword>
<feature type="domain" description="Aconitase/3-isopropylmalate dehydratase large subunit alpha/beta/alpha" evidence="5">
    <location>
        <begin position="253"/>
        <end position="344"/>
    </location>
</feature>
<dbReference type="EMBL" id="JABWDY010009183">
    <property type="protein sequence ID" value="KAF5201626.1"/>
    <property type="molecule type" value="Genomic_DNA"/>
</dbReference>
<dbReference type="Gene3D" id="3.30.499.10">
    <property type="entry name" value="Aconitase, domain 3"/>
    <property type="match status" value="1"/>
</dbReference>
<dbReference type="InterPro" id="IPR044973">
    <property type="entry name" value="AAF-like"/>
</dbReference>
<dbReference type="GO" id="GO:0010150">
    <property type="term" value="P:leaf senescence"/>
    <property type="evidence" value="ECO:0007669"/>
    <property type="project" value="InterPro"/>
</dbReference>
<evidence type="ECO:0000256" key="2">
    <source>
        <dbReference type="ARBA" id="ARBA00022723"/>
    </source>
</evidence>
<dbReference type="GO" id="GO:0032259">
    <property type="term" value="P:methylation"/>
    <property type="evidence" value="ECO:0007669"/>
    <property type="project" value="UniProtKB-KW"/>
</dbReference>
<evidence type="ECO:0000313" key="7">
    <source>
        <dbReference type="Proteomes" id="UP000554482"/>
    </source>
</evidence>
<dbReference type="GO" id="GO:0034599">
    <property type="term" value="P:cellular response to oxidative stress"/>
    <property type="evidence" value="ECO:0007669"/>
    <property type="project" value="TreeGrafter"/>
</dbReference>
<evidence type="ECO:0000259" key="5">
    <source>
        <dbReference type="Pfam" id="PF00330"/>
    </source>
</evidence>
<protein>
    <submittedName>
        <fullName evidence="6">Senescence-associated protein osa15 protein</fullName>
    </submittedName>
</protein>
<evidence type="ECO:0000256" key="4">
    <source>
        <dbReference type="ARBA" id="ARBA00023014"/>
    </source>
</evidence>
<dbReference type="PANTHER" id="PTHR36725">
    <property type="entry name" value="SENESCENCE-ASSOCIATED PROTEIN AAF, CHLOROLPLASTIC"/>
    <property type="match status" value="1"/>
</dbReference>
<keyword evidence="7" id="KW-1185">Reference proteome</keyword>
<keyword evidence="1" id="KW-0489">Methyltransferase</keyword>
<dbReference type="Proteomes" id="UP000554482">
    <property type="component" value="Unassembled WGS sequence"/>
</dbReference>
<dbReference type="Pfam" id="PF00330">
    <property type="entry name" value="Aconitase"/>
    <property type="match status" value="1"/>
</dbReference>
<dbReference type="InterPro" id="IPR036008">
    <property type="entry name" value="Aconitase_4Fe-4S_dom"/>
</dbReference>
<reference evidence="6 7" key="1">
    <citation type="submission" date="2020-06" db="EMBL/GenBank/DDBJ databases">
        <title>Transcriptomic and genomic resources for Thalictrum thalictroides and T. hernandezii: Facilitating candidate gene discovery in an emerging model plant lineage.</title>
        <authorList>
            <person name="Arias T."/>
            <person name="Riano-Pachon D.M."/>
            <person name="Di Stilio V.S."/>
        </authorList>
    </citation>
    <scope>NUCLEOTIDE SEQUENCE [LARGE SCALE GENOMIC DNA]</scope>
    <source>
        <strain evidence="7">cv. WT478/WT964</strain>
        <tissue evidence="6">Leaves</tissue>
    </source>
</reference>
<dbReference type="OrthoDB" id="2279155at2759"/>
<dbReference type="GO" id="GO:0009507">
    <property type="term" value="C:chloroplast"/>
    <property type="evidence" value="ECO:0007669"/>
    <property type="project" value="TreeGrafter"/>
</dbReference>
<dbReference type="InterPro" id="IPR001030">
    <property type="entry name" value="Acoase/IPM_deHydtase_lsu_aba"/>
</dbReference>
<evidence type="ECO:0000313" key="6">
    <source>
        <dbReference type="EMBL" id="KAF5201626.1"/>
    </source>
</evidence>
<dbReference type="SUPFAM" id="SSF53732">
    <property type="entry name" value="Aconitase iron-sulfur domain"/>
    <property type="match status" value="1"/>
</dbReference>
<name>A0A7J6WW14_THATH</name>
<sequence>MPERLHHPPDRLQNIEMDAYISRKELFKAESKYWFAAALIDLQLDSWVMNVVPINGPNTLPVIYGCGLIGVMHDWCEPFDTYPRTYDWLHASGLFTIEKIREQGSLSADDMMSIMFEKNGKTIDFLSSGISTNCITAIQEAYWSMASTFSGAEGIDYTDPEELELVVATLIDLGAMDGKRSVSLLGECSSSPNLYDLDKWDAKPAEDSNPAISVAASKAIDELKKQWKIEERDSENWDDNDGVVSKRSQLVPEENVWVNIDVLMTHDVGVPGTIGIFKKEFGKTAKLQDLKISVCDYQVGESFFRLTQGVCHIALAQEGHCRPVEVLLGTDSHTYNAGAFGQNATALSLSLKQLGHVNQLDICVERLNISVQTHHSTAVTISFFFFSCIFFFRHEDIAQAGILTLKEIPVIIISSTRDLKLF</sequence>
<dbReference type="AlphaFoldDB" id="A0A7J6WW14"/>
<keyword evidence="3" id="KW-0408">Iron</keyword>
<dbReference type="GO" id="GO:0051536">
    <property type="term" value="F:iron-sulfur cluster binding"/>
    <property type="evidence" value="ECO:0007669"/>
    <property type="project" value="UniProtKB-KW"/>
</dbReference>
<dbReference type="InterPro" id="IPR015931">
    <property type="entry name" value="Acnase/IPM_dHydase_lsu_aba_1/3"/>
</dbReference>
<evidence type="ECO:0000256" key="3">
    <source>
        <dbReference type="ARBA" id="ARBA00023004"/>
    </source>
</evidence>
<dbReference type="PANTHER" id="PTHR36725:SF1">
    <property type="entry name" value="SENESCENCE-ASSOCIATED PROTEIN AAF, CHLOROLPLASTIC"/>
    <property type="match status" value="1"/>
</dbReference>
<keyword evidence="2" id="KW-0479">Metal-binding</keyword>
<dbReference type="InterPro" id="IPR004159">
    <property type="entry name" value="Put_SAM_MeTrfase"/>
</dbReference>
<proteinExistence type="predicted"/>
<dbReference type="Pfam" id="PF03141">
    <property type="entry name" value="Methyltransf_29"/>
    <property type="match status" value="1"/>
</dbReference>
<dbReference type="GO" id="GO:0008168">
    <property type="term" value="F:methyltransferase activity"/>
    <property type="evidence" value="ECO:0007669"/>
    <property type="project" value="UniProtKB-KW"/>
</dbReference>
<organism evidence="6 7">
    <name type="scientific">Thalictrum thalictroides</name>
    <name type="common">Rue-anemone</name>
    <name type="synonym">Anemone thalictroides</name>
    <dbReference type="NCBI Taxonomy" id="46969"/>
    <lineage>
        <taxon>Eukaryota</taxon>
        <taxon>Viridiplantae</taxon>
        <taxon>Streptophyta</taxon>
        <taxon>Embryophyta</taxon>
        <taxon>Tracheophyta</taxon>
        <taxon>Spermatophyta</taxon>
        <taxon>Magnoliopsida</taxon>
        <taxon>Ranunculales</taxon>
        <taxon>Ranunculaceae</taxon>
        <taxon>Thalictroideae</taxon>
        <taxon>Thalictrum</taxon>
    </lineage>
</organism>
<accession>A0A7J6WW14</accession>
<comment type="caution">
    <text evidence="6">The sequence shown here is derived from an EMBL/GenBank/DDBJ whole genome shotgun (WGS) entry which is preliminary data.</text>
</comment>
<keyword evidence="4" id="KW-0411">Iron-sulfur</keyword>
<evidence type="ECO:0000256" key="1">
    <source>
        <dbReference type="ARBA" id="ARBA00022603"/>
    </source>
</evidence>
<gene>
    <name evidence="6" type="ORF">FRX31_008791</name>
</gene>
<dbReference type="GO" id="GO:0046872">
    <property type="term" value="F:metal ion binding"/>
    <property type="evidence" value="ECO:0007669"/>
    <property type="project" value="UniProtKB-KW"/>
</dbReference>